<evidence type="ECO:0000256" key="2">
    <source>
        <dbReference type="ARBA" id="ARBA00022908"/>
    </source>
</evidence>
<organism evidence="5">
    <name type="scientific">Agrobacterium tomkonis</name>
    <dbReference type="NCBI Taxonomy" id="1183410"/>
    <lineage>
        <taxon>Bacteria</taxon>
        <taxon>Pseudomonadati</taxon>
        <taxon>Pseudomonadota</taxon>
        <taxon>Alphaproteobacteria</taxon>
        <taxon>Hyphomicrobiales</taxon>
        <taxon>Rhizobiaceae</taxon>
        <taxon>Rhizobium/Agrobacterium group</taxon>
        <taxon>Agrobacterium</taxon>
        <taxon>Agrobacterium tumefaciens complex</taxon>
    </lineage>
</organism>
<dbReference type="PANTHER" id="PTHR30349:SF81">
    <property type="entry name" value="TYROSINE RECOMBINASE XERC"/>
    <property type="match status" value="1"/>
</dbReference>
<name>A0A2Z2Q2F9_9HYPH</name>
<dbReference type="GO" id="GO:0015074">
    <property type="term" value="P:DNA integration"/>
    <property type="evidence" value="ECO:0007669"/>
    <property type="project" value="UniProtKB-KW"/>
</dbReference>
<dbReference type="AlphaFoldDB" id="A0A2Z2Q2F9"/>
<geneLocation type="plasmid" evidence="5">
    <name>pTi_CFBP4424</name>
</geneLocation>
<dbReference type="PROSITE" id="PS51898">
    <property type="entry name" value="TYR_RECOMBINASE"/>
    <property type="match status" value="1"/>
</dbReference>
<proteinExistence type="predicted"/>
<dbReference type="InterPro" id="IPR011010">
    <property type="entry name" value="DNA_brk_join_enz"/>
</dbReference>
<dbReference type="Pfam" id="PF00589">
    <property type="entry name" value="Phage_integrase"/>
    <property type="match status" value="1"/>
</dbReference>
<accession>A0A2Z2Q2F9</accession>
<dbReference type="GO" id="GO:0006310">
    <property type="term" value="P:DNA recombination"/>
    <property type="evidence" value="ECO:0007669"/>
    <property type="project" value="UniProtKB-KW"/>
</dbReference>
<keyword evidence="5" id="KW-0614">Plasmid</keyword>
<evidence type="ECO:0000259" key="4">
    <source>
        <dbReference type="PROSITE" id="PS51898"/>
    </source>
</evidence>
<dbReference type="EMBL" id="KY000062">
    <property type="protein sequence ID" value="ASK47319.1"/>
    <property type="molecule type" value="Genomic_DNA"/>
</dbReference>
<protein>
    <submittedName>
        <fullName evidence="5">Integrase</fullName>
    </submittedName>
</protein>
<keyword evidence="1" id="KW-0159">Chromosome partition</keyword>
<keyword evidence="2" id="KW-0229">DNA integration</keyword>
<reference evidence="5" key="1">
    <citation type="submission" date="2016-10" db="EMBL/GenBank/DDBJ databases">
        <title>Agrobacterium Ti plasmids: Classification based on T-DNA and Vir regions organization.</title>
        <authorList>
            <person name="Nabi N."/>
            <person name="Vial L."/>
            <person name="Ben Hafsa A."/>
            <person name="Chapulliot D."/>
            <person name="Berard A."/>
            <person name="Chauveau A."/>
            <person name="Le Paslier M.-C."/>
            <person name="Harzallah Skhiri F."/>
            <person name="Brunel D."/>
            <person name="Nesme X."/>
            <person name="Chaouachi M."/>
        </authorList>
    </citation>
    <scope>NUCLEOTIDE SEQUENCE</scope>
    <source>
        <strain evidence="5">CFBP4424</strain>
        <plasmid evidence="5">pTi_CFBP4424</plasmid>
    </source>
</reference>
<keyword evidence="3" id="KW-0233">DNA recombination</keyword>
<dbReference type="GO" id="GO:0007059">
    <property type="term" value="P:chromosome segregation"/>
    <property type="evidence" value="ECO:0007669"/>
    <property type="project" value="UniProtKB-KW"/>
</dbReference>
<feature type="domain" description="Tyr recombinase" evidence="4">
    <location>
        <begin position="111"/>
        <end position="312"/>
    </location>
</feature>
<dbReference type="InterPro" id="IPR002104">
    <property type="entry name" value="Integrase_catalytic"/>
</dbReference>
<sequence length="326" mass="36418">MAGSERMTGSATMLSRAEAYLAHRRSLGFKMKTSARQITSFARYADDRGHEGALSSDIALRWAKAEATIADPFTWAKRLEVLRPFAAFLAAEDRETTFPATNPFGRTKRRLAPHIFANEEIVGIIAEAHHIRRVQAAGTLMMPALIGLLASTGLRISEALGLQIRDLDLEAAQIVVREAKYGRQRLVSLHPTAVAALEIFLDRRNALFPSKPADPVFMSELSSKKLSYMNAWHAWFRITQRLGIRPRGGHPFVRIHDLRHSFICRRLILWQESGTEIDAAMMMLSTYVGHANLLDTYWYIEGVPELMAIAGNRFEGAAMVGGDVDE</sequence>
<dbReference type="PANTHER" id="PTHR30349">
    <property type="entry name" value="PHAGE INTEGRASE-RELATED"/>
    <property type="match status" value="1"/>
</dbReference>
<evidence type="ECO:0000256" key="1">
    <source>
        <dbReference type="ARBA" id="ARBA00022829"/>
    </source>
</evidence>
<dbReference type="InterPro" id="IPR013762">
    <property type="entry name" value="Integrase-like_cat_sf"/>
</dbReference>
<dbReference type="GO" id="GO:0003677">
    <property type="term" value="F:DNA binding"/>
    <property type="evidence" value="ECO:0007669"/>
    <property type="project" value="InterPro"/>
</dbReference>
<dbReference type="InterPro" id="IPR050090">
    <property type="entry name" value="Tyrosine_recombinase_XerCD"/>
</dbReference>
<evidence type="ECO:0000313" key="5">
    <source>
        <dbReference type="EMBL" id="ASK47319.1"/>
    </source>
</evidence>
<dbReference type="SUPFAM" id="SSF56349">
    <property type="entry name" value="DNA breaking-rejoining enzymes"/>
    <property type="match status" value="1"/>
</dbReference>
<evidence type="ECO:0000256" key="3">
    <source>
        <dbReference type="ARBA" id="ARBA00023172"/>
    </source>
</evidence>
<dbReference type="Gene3D" id="1.10.443.10">
    <property type="entry name" value="Intergrase catalytic core"/>
    <property type="match status" value="1"/>
</dbReference>